<reference evidence="4 5" key="1">
    <citation type="submission" date="2021-01" db="EMBL/GenBank/DDBJ databases">
        <title>Actinoplanes sp. nov. LDG1-01 isolated from lichen.</title>
        <authorList>
            <person name="Saeng-In P."/>
            <person name="Phongsopitanun W."/>
            <person name="Kanchanasin P."/>
            <person name="Yuki M."/>
            <person name="Kudo T."/>
            <person name="Ohkuma M."/>
            <person name="Tanasupawat S."/>
        </authorList>
    </citation>
    <scope>NUCLEOTIDE SEQUENCE [LARGE SCALE GENOMIC DNA]</scope>
    <source>
        <strain evidence="4 5">LDG1-01</strain>
    </source>
</reference>
<keyword evidence="2" id="KW-0067">ATP-binding</keyword>
<dbReference type="InterPro" id="IPR036388">
    <property type="entry name" value="WH-like_DNA-bd_sf"/>
</dbReference>
<evidence type="ECO:0000313" key="4">
    <source>
        <dbReference type="EMBL" id="MBL7256839.1"/>
    </source>
</evidence>
<dbReference type="SUPFAM" id="SSF48452">
    <property type="entry name" value="TPR-like"/>
    <property type="match status" value="1"/>
</dbReference>
<evidence type="ECO:0000259" key="3">
    <source>
        <dbReference type="PROSITE" id="PS50043"/>
    </source>
</evidence>
<dbReference type="SMART" id="SM00421">
    <property type="entry name" value="HTH_LUXR"/>
    <property type="match status" value="1"/>
</dbReference>
<dbReference type="PANTHER" id="PTHR16305:SF35">
    <property type="entry name" value="TRANSCRIPTIONAL ACTIVATOR DOMAIN"/>
    <property type="match status" value="1"/>
</dbReference>
<gene>
    <name evidence="4" type="ORF">JKJ07_21300</name>
</gene>
<comment type="caution">
    <text evidence="4">The sequence shown here is derived from an EMBL/GenBank/DDBJ whole genome shotgun (WGS) entry which is preliminary data.</text>
</comment>
<dbReference type="Gene3D" id="1.10.10.10">
    <property type="entry name" value="Winged helix-like DNA-binding domain superfamily/Winged helix DNA-binding domain"/>
    <property type="match status" value="1"/>
</dbReference>
<evidence type="ECO:0000256" key="1">
    <source>
        <dbReference type="ARBA" id="ARBA00022741"/>
    </source>
</evidence>
<dbReference type="PRINTS" id="PR00038">
    <property type="entry name" value="HTHLUXR"/>
</dbReference>
<dbReference type="InterPro" id="IPR027417">
    <property type="entry name" value="P-loop_NTPase"/>
</dbReference>
<name>A0ABS1VQ43_9ACTN</name>
<organism evidence="4 5">
    <name type="scientific">Paractinoplanes lichenicola</name>
    <dbReference type="NCBI Taxonomy" id="2802976"/>
    <lineage>
        <taxon>Bacteria</taxon>
        <taxon>Bacillati</taxon>
        <taxon>Actinomycetota</taxon>
        <taxon>Actinomycetes</taxon>
        <taxon>Micromonosporales</taxon>
        <taxon>Micromonosporaceae</taxon>
        <taxon>Paractinoplanes</taxon>
    </lineage>
</organism>
<dbReference type="Pfam" id="PF13191">
    <property type="entry name" value="AAA_16"/>
    <property type="match status" value="1"/>
</dbReference>
<dbReference type="SUPFAM" id="SSF52540">
    <property type="entry name" value="P-loop containing nucleoside triphosphate hydrolases"/>
    <property type="match status" value="1"/>
</dbReference>
<proteinExistence type="predicted"/>
<evidence type="ECO:0000313" key="5">
    <source>
        <dbReference type="Proteomes" id="UP000598996"/>
    </source>
</evidence>
<dbReference type="InterPro" id="IPR016032">
    <property type="entry name" value="Sig_transdc_resp-reg_C-effctor"/>
</dbReference>
<sequence>MALLERDQALTALTAYADEARHGDGRLVLISGEAGIGKSALVEALPTEGRRATGFCDGLFTPRPLGPLFDLAAELGGELQELCRRRAPREELFDALLRELDRAFTVIVIEDLHWADEATVDLVRFLARRLRRTLLIVTYRDVESTPLRLALGHLGSLRATRRITIEPLSPAAVAQLTTGTGLPADELHKLTGGNPFYVTEIVRSGITSVPASVRDAVLARTVGLSPEARHSLDLAALTGGRFDVGDELLRTGLFTTDGFRHELARRAVEQAIPPRRRAQLHATILACLRDHGDDARLAFHAEQAGDGAAAHHFAVRAAAAAAELGAHREAAAQFERALRFAGDLPDPVRGKLLDRLCDELSLVDRGADLADAAEQARQLWHRIGDRRREGNANRRLSEALVTLCRHDEAIAVAERALKILDPLDGPDRSRAYAHLARKKMLTDHHAEAIELATRAQHLAGPLHDVLSDALNTHAGALAMSGEPWLGKMREALDVALEHGLAEQVGRAYNNFYGLLTCERRYAEAEQYFVDGVAFCDEHDVASFGTCIRGERSISLARTDRWDEAARLARRLITEVEATPINRISAQIALATVLVRRGDDEIAPLLDEAVAAADGSAEPQWIVCARLCRAEWRWLAGDLAGARREAERAFRVAGRGNGWLRGSVAVWLRRSGSKHAMSDVAEPYQLELDGDFAGSAAAWRKVESRYEAALALLGSDDTGLLREALAVFDELGALPAARLTRRRLRVHGVRSVPVGPRSATRAHPAGLTRREDEVLGLIVAGRTNAEIAARLVLSVKTVDHHVSAVLGKLGASSRSMAAAEAERRGLVSR</sequence>
<dbReference type="PROSITE" id="PS50043">
    <property type="entry name" value="HTH_LUXR_2"/>
    <property type="match status" value="1"/>
</dbReference>
<dbReference type="InterPro" id="IPR000792">
    <property type="entry name" value="Tscrpt_reg_LuxR_C"/>
</dbReference>
<keyword evidence="1" id="KW-0547">Nucleotide-binding</keyword>
<keyword evidence="5" id="KW-1185">Reference proteome</keyword>
<dbReference type="PROSITE" id="PS00622">
    <property type="entry name" value="HTH_LUXR_1"/>
    <property type="match status" value="1"/>
</dbReference>
<dbReference type="Gene3D" id="1.25.40.10">
    <property type="entry name" value="Tetratricopeptide repeat domain"/>
    <property type="match status" value="1"/>
</dbReference>
<dbReference type="PANTHER" id="PTHR16305">
    <property type="entry name" value="TESTICULAR SOLUBLE ADENYLYL CYCLASE"/>
    <property type="match status" value="1"/>
</dbReference>
<feature type="domain" description="HTH luxR-type" evidence="3">
    <location>
        <begin position="759"/>
        <end position="824"/>
    </location>
</feature>
<dbReference type="CDD" id="cd06170">
    <property type="entry name" value="LuxR_C_like"/>
    <property type="match status" value="1"/>
</dbReference>
<dbReference type="InterPro" id="IPR041664">
    <property type="entry name" value="AAA_16"/>
</dbReference>
<dbReference type="SUPFAM" id="SSF46894">
    <property type="entry name" value="C-terminal effector domain of the bipartite response regulators"/>
    <property type="match status" value="1"/>
</dbReference>
<dbReference type="RefSeq" id="WP_202993403.1">
    <property type="nucleotide sequence ID" value="NZ_JAENHO010000006.1"/>
</dbReference>
<dbReference type="Pfam" id="PF00196">
    <property type="entry name" value="GerE"/>
    <property type="match status" value="1"/>
</dbReference>
<accession>A0ABS1VQ43</accession>
<evidence type="ECO:0000256" key="2">
    <source>
        <dbReference type="ARBA" id="ARBA00022840"/>
    </source>
</evidence>
<dbReference type="InterPro" id="IPR011990">
    <property type="entry name" value="TPR-like_helical_dom_sf"/>
</dbReference>
<protein>
    <submittedName>
        <fullName evidence="4">AAA family ATPase</fullName>
    </submittedName>
</protein>
<dbReference type="EMBL" id="JAENHO010000006">
    <property type="protein sequence ID" value="MBL7256839.1"/>
    <property type="molecule type" value="Genomic_DNA"/>
</dbReference>
<dbReference type="Proteomes" id="UP000598996">
    <property type="component" value="Unassembled WGS sequence"/>
</dbReference>